<dbReference type="AlphaFoldDB" id="A0A919XMU0"/>
<organism evidence="2 3">
    <name type="scientific">Paenibacillus albilobatus</name>
    <dbReference type="NCBI Taxonomy" id="2716884"/>
    <lineage>
        <taxon>Bacteria</taxon>
        <taxon>Bacillati</taxon>
        <taxon>Bacillota</taxon>
        <taxon>Bacilli</taxon>
        <taxon>Bacillales</taxon>
        <taxon>Paenibacillaceae</taxon>
        <taxon>Paenibacillus</taxon>
    </lineage>
</organism>
<evidence type="ECO:0000313" key="2">
    <source>
        <dbReference type="EMBL" id="GIO33305.1"/>
    </source>
</evidence>
<dbReference type="InterPro" id="IPR052514">
    <property type="entry name" value="SAM-dependent_MTase"/>
</dbReference>
<gene>
    <name evidence="2" type="ORF">J2TS6_44460</name>
</gene>
<evidence type="ECO:0000259" key="1">
    <source>
        <dbReference type="Pfam" id="PF05050"/>
    </source>
</evidence>
<dbReference type="Proteomes" id="UP000679779">
    <property type="component" value="Unassembled WGS sequence"/>
</dbReference>
<dbReference type="PANTHER" id="PTHR34203:SF15">
    <property type="entry name" value="SLL1173 PROTEIN"/>
    <property type="match status" value="1"/>
</dbReference>
<dbReference type="SUPFAM" id="SSF53335">
    <property type="entry name" value="S-adenosyl-L-methionine-dependent methyltransferases"/>
    <property type="match status" value="1"/>
</dbReference>
<feature type="domain" description="Methyltransferase FkbM" evidence="1">
    <location>
        <begin position="60"/>
        <end position="216"/>
    </location>
</feature>
<dbReference type="Pfam" id="PF05050">
    <property type="entry name" value="Methyltransf_21"/>
    <property type="match status" value="1"/>
</dbReference>
<comment type="caution">
    <text evidence="2">The sequence shown here is derived from an EMBL/GenBank/DDBJ whole genome shotgun (WGS) entry which is preliminary data.</text>
</comment>
<reference evidence="2" key="1">
    <citation type="submission" date="2021-03" db="EMBL/GenBank/DDBJ databases">
        <title>Antimicrobial resistance genes in bacteria isolated from Japanese honey, and their potential for conferring macrolide and lincosamide resistance in the American foulbrood pathogen Paenibacillus larvae.</title>
        <authorList>
            <person name="Okamoto M."/>
            <person name="Kumagai M."/>
            <person name="Kanamori H."/>
            <person name="Takamatsu D."/>
        </authorList>
    </citation>
    <scope>NUCLEOTIDE SEQUENCE</scope>
    <source>
        <strain evidence="2">J2TS6</strain>
    </source>
</reference>
<dbReference type="EMBL" id="BORQ01000005">
    <property type="protein sequence ID" value="GIO33305.1"/>
    <property type="molecule type" value="Genomic_DNA"/>
</dbReference>
<name>A0A919XMU0_9BACL</name>
<proteinExistence type="predicted"/>
<dbReference type="PANTHER" id="PTHR34203">
    <property type="entry name" value="METHYLTRANSFERASE, FKBM FAMILY PROTEIN"/>
    <property type="match status" value="1"/>
</dbReference>
<protein>
    <recommendedName>
        <fullName evidence="1">Methyltransferase FkbM domain-containing protein</fullName>
    </recommendedName>
</protein>
<accession>A0A919XMU0</accession>
<dbReference type="InterPro" id="IPR029063">
    <property type="entry name" value="SAM-dependent_MTases_sf"/>
</dbReference>
<evidence type="ECO:0000313" key="3">
    <source>
        <dbReference type="Proteomes" id="UP000679779"/>
    </source>
</evidence>
<dbReference type="NCBIfam" id="TIGR01444">
    <property type="entry name" value="fkbM_fam"/>
    <property type="match status" value="1"/>
</dbReference>
<dbReference type="InterPro" id="IPR006342">
    <property type="entry name" value="FkbM_mtfrase"/>
</dbReference>
<sequence length="260" mass="29155">MNGTYIGNNKMLVKLAYNAMITVPADDLSLMPTFVTTGMFEVPLTKYFLSHIKQGYNIVDVGANVGYFTVLASKLVGNSGKVFAYEADSKTASMLKDNLAMNWTTENVKVINKAVYSESKLMKFLSSERFIAYSSLHEKPSDENVQDTFTTKEVEAVALDNELKNIDSIDLVKIDIEGGEYHAFLGMMGLLQEQKIKKVTFEWNPPMLGGDTENFLLLLSEILNSFDGRLYLLNQEGEPVATTLKEVSNYEFLPFVLIEF</sequence>
<dbReference type="RefSeq" id="WP_160044101.1">
    <property type="nucleotide sequence ID" value="NZ_BORQ01000005.1"/>
</dbReference>
<dbReference type="Gene3D" id="3.40.50.150">
    <property type="entry name" value="Vaccinia Virus protein VP39"/>
    <property type="match status" value="1"/>
</dbReference>
<keyword evidence="3" id="KW-1185">Reference proteome</keyword>